<evidence type="ECO:0000256" key="3">
    <source>
        <dbReference type="ARBA" id="ARBA00005097"/>
    </source>
</evidence>
<feature type="binding site" evidence="15">
    <location>
        <position position="255"/>
    </location>
    <ligand>
        <name>substrate</name>
    </ligand>
</feature>
<dbReference type="Gene3D" id="3.40.50.720">
    <property type="entry name" value="NAD(P)-binding Rossmann-like Domain"/>
    <property type="match status" value="1"/>
</dbReference>
<feature type="binding site" evidence="15">
    <location>
        <begin position="45"/>
        <end position="46"/>
    </location>
    <ligand>
        <name>NADP(+)</name>
        <dbReference type="ChEBI" id="CHEBI:58349"/>
    </ligand>
</feature>
<accession>A0ABY8C349</accession>
<name>A0ABY8C349_9MICO</name>
<feature type="binding site" evidence="15">
    <location>
        <position position="232"/>
    </location>
    <ligand>
        <name>phosphate</name>
        <dbReference type="ChEBI" id="CHEBI:43474"/>
    </ligand>
</feature>
<dbReference type="InterPro" id="IPR005986">
    <property type="entry name" value="Asp_semialdehyde_DH_beta"/>
</dbReference>
<dbReference type="Gene3D" id="3.30.360.10">
    <property type="entry name" value="Dihydrodipicolinate Reductase, domain 2"/>
    <property type="match status" value="1"/>
</dbReference>
<keyword evidence="9 15" id="KW-0521">NADP</keyword>
<proteinExistence type="inferred from homology"/>
<evidence type="ECO:0000256" key="14">
    <source>
        <dbReference type="ARBA" id="ARBA00047891"/>
    </source>
</evidence>
<dbReference type="InterPro" id="IPR036291">
    <property type="entry name" value="NAD(P)-bd_dom_sf"/>
</dbReference>
<keyword evidence="8 15" id="KW-0791">Threonine biosynthesis</keyword>
<evidence type="ECO:0000256" key="8">
    <source>
        <dbReference type="ARBA" id="ARBA00022697"/>
    </source>
</evidence>
<dbReference type="NCBIfam" id="NF011456">
    <property type="entry name" value="PRK14874.1"/>
    <property type="match status" value="1"/>
</dbReference>
<evidence type="ECO:0000256" key="13">
    <source>
        <dbReference type="ARBA" id="ARBA00023167"/>
    </source>
</evidence>
<comment type="pathway">
    <text evidence="1 15">Amino-acid biosynthesis; L-methionine biosynthesis via de novo pathway; L-homoserine from L-aspartate: step 2/3.</text>
</comment>
<evidence type="ECO:0000256" key="15">
    <source>
        <dbReference type="HAMAP-Rule" id="MF_02121"/>
    </source>
</evidence>
<dbReference type="InterPro" id="IPR012080">
    <property type="entry name" value="Asp_semialdehyde_DH"/>
</dbReference>
<keyword evidence="7 15" id="KW-0028">Amino-acid biosynthesis</keyword>
<comment type="function">
    <text evidence="15">Catalyzes the NADPH-dependent formation of L-aspartate-semialdehyde (L-ASA) by the reductive dephosphorylation of L-aspartyl-4-phosphate.</text>
</comment>
<keyword evidence="10 15" id="KW-0220">Diaminopimelate biosynthesis</keyword>
<feature type="binding site" evidence="15">
    <location>
        <begin position="17"/>
        <end position="20"/>
    </location>
    <ligand>
        <name>NADP(+)</name>
        <dbReference type="ChEBI" id="CHEBI:58349"/>
    </ligand>
</feature>
<comment type="similarity">
    <text evidence="4 15">Belongs to the aspartate-semialdehyde dehydrogenase family.</text>
</comment>
<comment type="catalytic activity">
    <reaction evidence="14 15">
        <text>L-aspartate 4-semialdehyde + phosphate + NADP(+) = 4-phospho-L-aspartate + NADPH + H(+)</text>
        <dbReference type="Rhea" id="RHEA:24284"/>
        <dbReference type="ChEBI" id="CHEBI:15378"/>
        <dbReference type="ChEBI" id="CHEBI:43474"/>
        <dbReference type="ChEBI" id="CHEBI:57535"/>
        <dbReference type="ChEBI" id="CHEBI:57783"/>
        <dbReference type="ChEBI" id="CHEBI:58349"/>
        <dbReference type="ChEBI" id="CHEBI:537519"/>
        <dbReference type="EC" id="1.2.1.11"/>
    </reaction>
</comment>
<dbReference type="HAMAP" id="MF_02121">
    <property type="entry name" value="ASADH"/>
    <property type="match status" value="1"/>
</dbReference>
<evidence type="ECO:0000256" key="10">
    <source>
        <dbReference type="ARBA" id="ARBA00022915"/>
    </source>
</evidence>
<comment type="pathway">
    <text evidence="3 15">Amino-acid biosynthesis; L-threonine biosynthesis; L-threonine from L-aspartate: step 2/5.</text>
</comment>
<keyword evidence="13 15" id="KW-0486">Methionine biosynthesis</keyword>
<dbReference type="Pfam" id="PF02774">
    <property type="entry name" value="Semialdhyde_dhC"/>
    <property type="match status" value="1"/>
</dbReference>
<keyword evidence="12 15" id="KW-0457">Lysine biosynthesis</keyword>
<dbReference type="PIRSF" id="PIRSF000148">
    <property type="entry name" value="ASA_dh"/>
    <property type="match status" value="1"/>
</dbReference>
<dbReference type="PROSITE" id="PS01103">
    <property type="entry name" value="ASD"/>
    <property type="match status" value="1"/>
</dbReference>
<dbReference type="EMBL" id="CP119108">
    <property type="protein sequence ID" value="WEG09787.1"/>
    <property type="molecule type" value="Genomic_DNA"/>
</dbReference>
<evidence type="ECO:0000256" key="6">
    <source>
        <dbReference type="ARBA" id="ARBA00013120"/>
    </source>
</evidence>
<dbReference type="InterPro" id="IPR000319">
    <property type="entry name" value="Asp-semialdehyde_DH_CS"/>
</dbReference>
<dbReference type="InterPro" id="IPR000534">
    <property type="entry name" value="Semialdehyde_DH_NAD-bd"/>
</dbReference>
<feature type="binding site" evidence="15">
    <location>
        <position position="331"/>
    </location>
    <ligand>
        <name>NADP(+)</name>
        <dbReference type="ChEBI" id="CHEBI:58349"/>
    </ligand>
</feature>
<sequence>MTRISDSGLSIAVVGATGQVGAVMREILAERSFPVRELRLFATARSAGRAIEFGGQTVVVEDIATADPAGIDIALFSAGATGSRAHAPRFAEAGAVVIDNSSAWRMDPEVPLIVSEVNPHAIAEAEKGIIANPNCTTMAAMPVLKALDAAAGLERLIVSTYQAVSGSGLAGAEELLGQAQAAVAQNTIALVHDGGAVDFPEPEKYVAPIAFDVIPFAGNLVDDGDNETDEEKKLRNESRKILELPDLRVAGTCVRVPVFTGHSLSINVEFAHDITPERAREVLASAPGVVLDEVPTPLQAAGKDPSFVGRIRADQSAPEGRGLVLFISNDNLRKGAALNAVQIAELVAARITAAA</sequence>
<organism evidence="17 18">
    <name type="scientific">Microbacterium horticulturae</name>
    <dbReference type="NCBI Taxonomy" id="3028316"/>
    <lineage>
        <taxon>Bacteria</taxon>
        <taxon>Bacillati</taxon>
        <taxon>Actinomycetota</taxon>
        <taxon>Actinomycetes</taxon>
        <taxon>Micrococcales</taxon>
        <taxon>Microbacteriaceae</taxon>
        <taxon>Microbacterium</taxon>
    </lineage>
</organism>
<dbReference type="GO" id="GO:0004073">
    <property type="term" value="F:aspartate-semialdehyde dehydrogenase activity"/>
    <property type="evidence" value="ECO:0007669"/>
    <property type="project" value="UniProtKB-EC"/>
</dbReference>
<feature type="binding site" evidence="15">
    <location>
        <position position="105"/>
    </location>
    <ligand>
        <name>phosphate</name>
        <dbReference type="ChEBI" id="CHEBI:43474"/>
    </ligand>
</feature>
<dbReference type="CDD" id="cd02316">
    <property type="entry name" value="VcASADH2_like_N"/>
    <property type="match status" value="1"/>
</dbReference>
<evidence type="ECO:0000256" key="11">
    <source>
        <dbReference type="ARBA" id="ARBA00023002"/>
    </source>
</evidence>
<feature type="binding site" evidence="15">
    <location>
        <begin position="165"/>
        <end position="166"/>
    </location>
    <ligand>
        <name>NADP(+)</name>
        <dbReference type="ChEBI" id="CHEBI:58349"/>
    </ligand>
</feature>
<dbReference type="PANTHER" id="PTHR46278">
    <property type="entry name" value="DEHYDROGENASE, PUTATIVE-RELATED"/>
    <property type="match status" value="1"/>
</dbReference>
<evidence type="ECO:0000313" key="17">
    <source>
        <dbReference type="EMBL" id="WEG09787.1"/>
    </source>
</evidence>
<evidence type="ECO:0000256" key="2">
    <source>
        <dbReference type="ARBA" id="ARBA00005076"/>
    </source>
</evidence>
<dbReference type="EC" id="1.2.1.11" evidence="6 15"/>
<evidence type="ECO:0000256" key="12">
    <source>
        <dbReference type="ARBA" id="ARBA00023154"/>
    </source>
</evidence>
<comment type="subunit">
    <text evidence="5 15">Homodimer.</text>
</comment>
<gene>
    <name evidence="15" type="primary">asd</name>
    <name evidence="17" type="ORF">PU630_04265</name>
</gene>
<reference evidence="17 18" key="1">
    <citation type="submission" date="2023-03" db="EMBL/GenBank/DDBJ databases">
        <title>Genome sequence of Microbacterium sp. KACC 23027.</title>
        <authorList>
            <person name="Kim S."/>
            <person name="Heo J."/>
            <person name="Kwon S.-W."/>
        </authorList>
    </citation>
    <scope>NUCLEOTIDE SEQUENCE [LARGE SCALE GENOMIC DNA]</scope>
    <source>
        <strain evidence="17 18">KACC 23027</strain>
    </source>
</reference>
<feature type="binding site" evidence="15">
    <location>
        <position position="162"/>
    </location>
    <ligand>
        <name>substrate</name>
    </ligand>
</feature>
<dbReference type="Proteomes" id="UP001214553">
    <property type="component" value="Chromosome"/>
</dbReference>
<dbReference type="Pfam" id="PF01118">
    <property type="entry name" value="Semialdhyde_dh"/>
    <property type="match status" value="1"/>
</dbReference>
<evidence type="ECO:0000256" key="5">
    <source>
        <dbReference type="ARBA" id="ARBA00011738"/>
    </source>
</evidence>
<dbReference type="SMART" id="SM00859">
    <property type="entry name" value="Semialdhyde_dh"/>
    <property type="match status" value="1"/>
</dbReference>
<dbReference type="CDD" id="cd18131">
    <property type="entry name" value="ASADH_C_bac_euk_like"/>
    <property type="match status" value="1"/>
</dbReference>
<dbReference type="RefSeq" id="WP_275279114.1">
    <property type="nucleotide sequence ID" value="NZ_CP119108.1"/>
</dbReference>
<dbReference type="PANTHER" id="PTHR46278:SF2">
    <property type="entry name" value="ASPARTATE-SEMIALDEHYDE DEHYDROGENASE"/>
    <property type="match status" value="1"/>
</dbReference>
<feature type="active site" description="Acyl-thioester intermediate" evidence="15">
    <location>
        <position position="135"/>
    </location>
</feature>
<evidence type="ECO:0000256" key="7">
    <source>
        <dbReference type="ARBA" id="ARBA00022605"/>
    </source>
</evidence>
<dbReference type="NCBIfam" id="TIGR01296">
    <property type="entry name" value="asd_B"/>
    <property type="match status" value="1"/>
</dbReference>
<evidence type="ECO:0000313" key="18">
    <source>
        <dbReference type="Proteomes" id="UP001214553"/>
    </source>
</evidence>
<keyword evidence="18" id="KW-1185">Reference proteome</keyword>
<dbReference type="SUPFAM" id="SSF55347">
    <property type="entry name" value="Glyceraldehyde-3-phosphate dehydrogenase-like, C-terminal domain"/>
    <property type="match status" value="1"/>
</dbReference>
<comment type="pathway">
    <text evidence="2 15">Amino-acid biosynthesis; L-lysine biosynthesis via DAP pathway; (S)-tetrahydrodipicolinate from L-aspartate: step 2/4.</text>
</comment>
<keyword evidence="11 15" id="KW-0560">Oxidoreductase</keyword>
<feature type="domain" description="Semialdehyde dehydrogenase NAD-binding" evidence="16">
    <location>
        <begin position="10"/>
        <end position="125"/>
    </location>
</feature>
<comment type="caution">
    <text evidence="15">Lacks conserved residue(s) required for the propagation of feature annotation.</text>
</comment>
<evidence type="ECO:0000256" key="9">
    <source>
        <dbReference type="ARBA" id="ARBA00022857"/>
    </source>
</evidence>
<dbReference type="SUPFAM" id="SSF51735">
    <property type="entry name" value="NAD(P)-binding Rossmann-fold domains"/>
    <property type="match status" value="1"/>
</dbReference>
<dbReference type="InterPro" id="IPR012280">
    <property type="entry name" value="Semialdhyde_DH_dimer_dom"/>
</dbReference>
<evidence type="ECO:0000256" key="1">
    <source>
        <dbReference type="ARBA" id="ARBA00005021"/>
    </source>
</evidence>
<evidence type="ECO:0000259" key="16">
    <source>
        <dbReference type="SMART" id="SM00859"/>
    </source>
</evidence>
<feature type="active site" description="Proton acceptor" evidence="15">
    <location>
        <position position="262"/>
    </location>
</feature>
<evidence type="ECO:0000256" key="4">
    <source>
        <dbReference type="ARBA" id="ARBA00010584"/>
    </source>
</evidence>
<protein>
    <recommendedName>
        <fullName evidence="6 15">Aspartate-semialdehyde dehydrogenase</fullName>
        <shortName evidence="15">ASA dehydrogenase</shortName>
        <shortName evidence="15">ASADH</shortName>
        <ecNumber evidence="6 15">1.2.1.11</ecNumber>
    </recommendedName>
    <alternativeName>
        <fullName evidence="15">Aspartate-beta-semialdehyde dehydrogenase</fullName>
    </alternativeName>
</protein>